<organism evidence="4 5">
    <name type="scientific">Candidatus Desulfosporosinus infrequens</name>
    <dbReference type="NCBI Taxonomy" id="2043169"/>
    <lineage>
        <taxon>Bacteria</taxon>
        <taxon>Bacillati</taxon>
        <taxon>Bacillota</taxon>
        <taxon>Clostridia</taxon>
        <taxon>Eubacteriales</taxon>
        <taxon>Desulfitobacteriaceae</taxon>
        <taxon>Desulfosporosinus</taxon>
    </lineage>
</organism>
<dbReference type="InterPro" id="IPR005517">
    <property type="entry name" value="Transl_elong_EFG/EF2_IV"/>
</dbReference>
<dbReference type="InterPro" id="IPR014721">
    <property type="entry name" value="Ribsml_uS5_D2-typ_fold_subgr"/>
</dbReference>
<protein>
    <recommendedName>
        <fullName evidence="3">Translation elongation factor EFG/EF2 domain-containing protein</fullName>
    </recommendedName>
</protein>
<name>A0A2U3K8C6_9FIRM</name>
<feature type="domain" description="Translation elongation factor EFG/EF2" evidence="3">
    <location>
        <begin position="5"/>
        <end position="98"/>
    </location>
</feature>
<evidence type="ECO:0000259" key="3">
    <source>
        <dbReference type="SMART" id="SM00889"/>
    </source>
</evidence>
<dbReference type="Proteomes" id="UP000238916">
    <property type="component" value="Unassembled WGS sequence"/>
</dbReference>
<keyword evidence="2" id="KW-0342">GTP-binding</keyword>
<reference evidence="5" key="1">
    <citation type="submission" date="2018-02" db="EMBL/GenBank/DDBJ databases">
        <authorList>
            <person name="Hausmann B."/>
        </authorList>
    </citation>
    <scope>NUCLEOTIDE SEQUENCE [LARGE SCALE GENOMIC DNA]</scope>
    <source>
        <strain evidence="5">Peat soil MAG SbF1</strain>
    </source>
</reference>
<dbReference type="AlphaFoldDB" id="A0A2U3K8C6"/>
<dbReference type="SUPFAM" id="SSF54211">
    <property type="entry name" value="Ribosomal protein S5 domain 2-like"/>
    <property type="match status" value="1"/>
</dbReference>
<keyword evidence="1" id="KW-0547">Nucleotide-binding</keyword>
<dbReference type="GO" id="GO:0005525">
    <property type="term" value="F:GTP binding"/>
    <property type="evidence" value="ECO:0007669"/>
    <property type="project" value="UniProtKB-KW"/>
</dbReference>
<evidence type="ECO:0000313" key="4">
    <source>
        <dbReference type="EMBL" id="SPF35915.1"/>
    </source>
</evidence>
<evidence type="ECO:0000256" key="2">
    <source>
        <dbReference type="ARBA" id="ARBA00023134"/>
    </source>
</evidence>
<dbReference type="InterPro" id="IPR020568">
    <property type="entry name" value="Ribosomal_Su5_D2-typ_SF"/>
</dbReference>
<evidence type="ECO:0000313" key="5">
    <source>
        <dbReference type="Proteomes" id="UP000238916"/>
    </source>
</evidence>
<sequence>MNHCSIMQRSTCYSRRVSREVVCSLRQNAVRISLSKSWQRLILTHLEEKDHKGVLTGSAITDLKITLVSGRAHNKHTEGGDFREATYRAVRQGLKEAKPILLEPFHMHVESCLQKKDDLVGDTAPNQVSFTEERWISLEEIDQIINNTFYANKGKKSAWKRRKTALESYYEPATYVISQKEPGEEYLLVDGYNIIMPGLS</sequence>
<dbReference type="SMART" id="SM00889">
    <property type="entry name" value="EFG_IV"/>
    <property type="match status" value="1"/>
</dbReference>
<gene>
    <name evidence="4" type="ORF">SBF1_1580009</name>
</gene>
<dbReference type="Gene3D" id="3.30.230.10">
    <property type="match status" value="1"/>
</dbReference>
<dbReference type="Pfam" id="PF03764">
    <property type="entry name" value="EFG_IV"/>
    <property type="match status" value="1"/>
</dbReference>
<accession>A0A2U3K8C6</accession>
<dbReference type="EMBL" id="OMOF01000066">
    <property type="protein sequence ID" value="SPF35915.1"/>
    <property type="molecule type" value="Genomic_DNA"/>
</dbReference>
<proteinExistence type="predicted"/>
<evidence type="ECO:0000256" key="1">
    <source>
        <dbReference type="ARBA" id="ARBA00022741"/>
    </source>
</evidence>